<dbReference type="AlphaFoldDB" id="A0A2P4Y3J3"/>
<sequence length="93" mass="10290">MIAKHAIQVRSICAETPRSLSDQLSMGVYALNNGVHQTMGFTPFYLNGLRHIQVVLTLRGGADASISISSVESNKLVHHFIEPFANLYRHNVV</sequence>
<dbReference type="EMBL" id="NCKW01005882">
    <property type="protein sequence ID" value="POM72361.1"/>
    <property type="molecule type" value="Genomic_DNA"/>
</dbReference>
<accession>A0A2P4Y3J3</accession>
<keyword evidence="1" id="KW-0808">Transferase</keyword>
<evidence type="ECO:0000313" key="2">
    <source>
        <dbReference type="Proteomes" id="UP000237271"/>
    </source>
</evidence>
<keyword evidence="1" id="KW-0548">Nucleotidyltransferase</keyword>
<name>A0A2P4Y3J3_9STRA</name>
<evidence type="ECO:0000313" key="1">
    <source>
        <dbReference type="EMBL" id="POM72361.1"/>
    </source>
</evidence>
<reference evidence="1 2" key="1">
    <citation type="journal article" date="2017" name="Genome Biol. Evol.">
        <title>Phytophthora megakarya and P. palmivora, closely related causal agents of cacao black pod rot, underwent increases in genome sizes and gene numbers by different mechanisms.</title>
        <authorList>
            <person name="Ali S.S."/>
            <person name="Shao J."/>
            <person name="Lary D.J."/>
            <person name="Kronmiller B."/>
            <person name="Shen D."/>
            <person name="Strem M.D."/>
            <person name="Amoako-Attah I."/>
            <person name="Akrofi A.Y."/>
            <person name="Begoude B.A."/>
            <person name="Ten Hoopen G.M."/>
            <person name="Coulibaly K."/>
            <person name="Kebe B.I."/>
            <person name="Melnick R.L."/>
            <person name="Guiltinan M.J."/>
            <person name="Tyler B.M."/>
            <person name="Meinhardt L.W."/>
            <person name="Bailey B.A."/>
        </authorList>
    </citation>
    <scope>NUCLEOTIDE SEQUENCE [LARGE SCALE GENOMIC DNA]</scope>
    <source>
        <strain evidence="2">sbr112.9</strain>
    </source>
</reference>
<protein>
    <submittedName>
        <fullName evidence="1">Reverse transcriptase</fullName>
    </submittedName>
</protein>
<dbReference type="Proteomes" id="UP000237271">
    <property type="component" value="Unassembled WGS sequence"/>
</dbReference>
<dbReference type="GO" id="GO:0003964">
    <property type="term" value="F:RNA-directed DNA polymerase activity"/>
    <property type="evidence" value="ECO:0007669"/>
    <property type="project" value="UniProtKB-KW"/>
</dbReference>
<dbReference type="OrthoDB" id="113629at2759"/>
<gene>
    <name evidence="1" type="ORF">PHPALM_10931</name>
</gene>
<keyword evidence="1" id="KW-0695">RNA-directed DNA polymerase</keyword>
<proteinExistence type="predicted"/>
<keyword evidence="2" id="KW-1185">Reference proteome</keyword>
<comment type="caution">
    <text evidence="1">The sequence shown here is derived from an EMBL/GenBank/DDBJ whole genome shotgun (WGS) entry which is preliminary data.</text>
</comment>
<organism evidence="1 2">
    <name type="scientific">Phytophthora palmivora</name>
    <dbReference type="NCBI Taxonomy" id="4796"/>
    <lineage>
        <taxon>Eukaryota</taxon>
        <taxon>Sar</taxon>
        <taxon>Stramenopiles</taxon>
        <taxon>Oomycota</taxon>
        <taxon>Peronosporomycetes</taxon>
        <taxon>Peronosporales</taxon>
        <taxon>Peronosporaceae</taxon>
        <taxon>Phytophthora</taxon>
    </lineage>
</organism>